<dbReference type="Proteomes" id="UP000675554">
    <property type="component" value="Unassembled WGS sequence"/>
</dbReference>
<protein>
    <submittedName>
        <fullName evidence="1">Uncharacterized protein</fullName>
    </submittedName>
</protein>
<comment type="caution">
    <text evidence="1">The sequence shown here is derived from an EMBL/GenBank/DDBJ whole genome shotgun (WGS) entry which is preliminary data.</text>
</comment>
<evidence type="ECO:0000313" key="1">
    <source>
        <dbReference type="EMBL" id="MBR7676416.1"/>
    </source>
</evidence>
<accession>A0A8T4IVR2</accession>
<gene>
    <name evidence="1" type="ORF">KDA82_26095</name>
</gene>
<dbReference type="AlphaFoldDB" id="A0A8T4IVR2"/>
<sequence>MLEIALHGPARAHPVGRQVPVTVTVRNTSRDVVWAAGVLDGSEDGVRYPRYLPSVLRDGRPVAGPPAPEDPLVGPLRPGDFRRLAPGESFDPTGHGFLPLTTFTTYAPDLPGRYLYGLSLSTESDTPEDWLGRFGQGEERAAVLELVKRVPRLTVTSVPLEVVVE</sequence>
<reference evidence="1" key="1">
    <citation type="submission" date="2021-04" db="EMBL/GenBank/DDBJ databases">
        <title>Sequencing of actinobacteria type strains.</title>
        <authorList>
            <person name="Nguyen G.-S."/>
            <person name="Wentzel A."/>
        </authorList>
    </citation>
    <scope>NUCLEOTIDE SEQUENCE</scope>
    <source>
        <strain evidence="1">DSM 42095</strain>
    </source>
</reference>
<organism evidence="1 2">
    <name type="scientific">Streptomyces daliensis</name>
    <dbReference type="NCBI Taxonomy" id="299421"/>
    <lineage>
        <taxon>Bacteria</taxon>
        <taxon>Bacillati</taxon>
        <taxon>Actinomycetota</taxon>
        <taxon>Actinomycetes</taxon>
        <taxon>Kitasatosporales</taxon>
        <taxon>Streptomycetaceae</taxon>
        <taxon>Streptomyces</taxon>
    </lineage>
</organism>
<name>A0A8T4IVR2_9ACTN</name>
<proteinExistence type="predicted"/>
<keyword evidence="2" id="KW-1185">Reference proteome</keyword>
<evidence type="ECO:0000313" key="2">
    <source>
        <dbReference type="Proteomes" id="UP000675554"/>
    </source>
</evidence>
<dbReference type="EMBL" id="JAGSMN010000659">
    <property type="protein sequence ID" value="MBR7676416.1"/>
    <property type="molecule type" value="Genomic_DNA"/>
</dbReference>